<evidence type="ECO:0000256" key="13">
    <source>
        <dbReference type="SAM" id="MobiDB-lite"/>
    </source>
</evidence>
<dbReference type="PANTHER" id="PTHR46828:SF2">
    <property type="entry name" value="ENDO-1,4-BETA-XYLANASE A-RELATED"/>
    <property type="match status" value="1"/>
</dbReference>
<comment type="similarity">
    <text evidence="3 11 12">Belongs to the glycosyl hydrolase 11 (cellulase G) family.</text>
</comment>
<dbReference type="Proteomes" id="UP001215280">
    <property type="component" value="Unassembled WGS sequence"/>
</dbReference>
<accession>A0AAD7HY20</accession>
<keyword evidence="10 11" id="KW-0624">Polysaccharide degradation</keyword>
<dbReference type="PANTHER" id="PTHR46828">
    <property type="entry name" value="ENDO-1,4-BETA-XYLANASE A-RELATED"/>
    <property type="match status" value="1"/>
</dbReference>
<keyword evidence="5 11" id="KW-0858">Xylan degradation</keyword>
<dbReference type="InterPro" id="IPR001137">
    <property type="entry name" value="Glyco_hydro_11"/>
</dbReference>
<dbReference type="AlphaFoldDB" id="A0AAD7HY20"/>
<evidence type="ECO:0000256" key="7">
    <source>
        <dbReference type="ARBA" id="ARBA00022801"/>
    </source>
</evidence>
<evidence type="ECO:0000256" key="1">
    <source>
        <dbReference type="ARBA" id="ARBA00000681"/>
    </source>
</evidence>
<evidence type="ECO:0000256" key="10">
    <source>
        <dbReference type="ARBA" id="ARBA00023326"/>
    </source>
</evidence>
<dbReference type="SMART" id="SM00236">
    <property type="entry name" value="fCBD"/>
    <property type="match status" value="1"/>
</dbReference>
<dbReference type="PROSITE" id="PS51164">
    <property type="entry name" value="CBM1_2"/>
    <property type="match status" value="1"/>
</dbReference>
<dbReference type="GO" id="GO:0045493">
    <property type="term" value="P:xylan catabolic process"/>
    <property type="evidence" value="ECO:0007669"/>
    <property type="project" value="UniProtKB-UniRule"/>
</dbReference>
<dbReference type="InterPro" id="IPR000254">
    <property type="entry name" value="CBD"/>
</dbReference>
<dbReference type="EC" id="3.2.1.8" evidence="4 11"/>
<dbReference type="SUPFAM" id="SSF49899">
    <property type="entry name" value="Concanavalin A-like lectins/glucanases"/>
    <property type="match status" value="1"/>
</dbReference>
<dbReference type="PROSITE" id="PS51761">
    <property type="entry name" value="GH11_3"/>
    <property type="match status" value="1"/>
</dbReference>
<evidence type="ECO:0000256" key="14">
    <source>
        <dbReference type="SAM" id="SignalP"/>
    </source>
</evidence>
<evidence type="ECO:0000313" key="18">
    <source>
        <dbReference type="Proteomes" id="UP001215280"/>
    </source>
</evidence>
<keyword evidence="8 11" id="KW-0119">Carbohydrate metabolism</keyword>
<comment type="pathway">
    <text evidence="2 11 12">Glycan degradation; xylan degradation.</text>
</comment>
<organism evidence="17 18">
    <name type="scientific">Mycena maculata</name>
    <dbReference type="NCBI Taxonomy" id="230809"/>
    <lineage>
        <taxon>Eukaryota</taxon>
        <taxon>Fungi</taxon>
        <taxon>Dikarya</taxon>
        <taxon>Basidiomycota</taxon>
        <taxon>Agaricomycotina</taxon>
        <taxon>Agaricomycetes</taxon>
        <taxon>Agaricomycetidae</taxon>
        <taxon>Agaricales</taxon>
        <taxon>Marasmiineae</taxon>
        <taxon>Mycenaceae</taxon>
        <taxon>Mycena</taxon>
    </lineage>
</organism>
<gene>
    <name evidence="17" type="ORF">DFH07DRAFT_175174</name>
</gene>
<dbReference type="Pfam" id="PF00457">
    <property type="entry name" value="Glyco_hydro_11"/>
    <property type="match status" value="1"/>
</dbReference>
<feature type="active site" description="Proton donor" evidence="11">
    <location>
        <position position="201"/>
    </location>
</feature>
<keyword evidence="6 14" id="KW-0732">Signal</keyword>
<feature type="compositionally biased region" description="Low complexity" evidence="13">
    <location>
        <begin position="214"/>
        <end position="235"/>
    </location>
</feature>
<dbReference type="PRINTS" id="PR00911">
    <property type="entry name" value="GLHYDRLASE11"/>
</dbReference>
<dbReference type="Gene3D" id="2.60.120.180">
    <property type="match status" value="1"/>
</dbReference>
<name>A0AAD7HY20_9AGAR</name>
<proteinExistence type="inferred from homology"/>
<feature type="region of interest" description="Disordered" evidence="13">
    <location>
        <begin position="210"/>
        <end position="235"/>
    </location>
</feature>
<comment type="caution">
    <text evidence="17">The sequence shown here is derived from an EMBL/GenBank/DDBJ whole genome shotgun (WGS) entry which is preliminary data.</text>
</comment>
<keyword evidence="18" id="KW-1185">Reference proteome</keyword>
<evidence type="ECO:0000256" key="8">
    <source>
        <dbReference type="ARBA" id="ARBA00023277"/>
    </source>
</evidence>
<feature type="chain" id="PRO_5041994684" description="Endo-1,4-beta-xylanase" evidence="14">
    <location>
        <begin position="18"/>
        <end position="275"/>
    </location>
</feature>
<dbReference type="GO" id="GO:0031176">
    <property type="term" value="F:endo-1,4-beta-xylanase activity"/>
    <property type="evidence" value="ECO:0007669"/>
    <property type="project" value="UniProtKB-UniRule"/>
</dbReference>
<dbReference type="FunFam" id="2.60.120.180:FF:000001">
    <property type="entry name" value="Endo-1,4-beta-xylanase"/>
    <property type="match status" value="1"/>
</dbReference>
<keyword evidence="9 11" id="KW-0326">Glycosidase</keyword>
<dbReference type="InterPro" id="IPR033123">
    <property type="entry name" value="GH11_dom"/>
</dbReference>
<dbReference type="EMBL" id="JARJLG010000192">
    <property type="protein sequence ID" value="KAJ7730253.1"/>
    <property type="molecule type" value="Genomic_DNA"/>
</dbReference>
<evidence type="ECO:0000256" key="4">
    <source>
        <dbReference type="ARBA" id="ARBA00012590"/>
    </source>
</evidence>
<evidence type="ECO:0000259" key="15">
    <source>
        <dbReference type="PROSITE" id="PS51164"/>
    </source>
</evidence>
<sequence>MVFASLLLFATVAGVSALPGNLTTRSGTPSSTGTSNGYYYSFWTDGGADVTYTNGAGGEYSVQWSGNGNFVGGKGWNPGSAQAISFSGNYNPDGNSYLSVYGWTTNPLVEYYINEDFGTYNPSTGLALKGTVTSDGSVYNIYETQRVNEPSIDGTATFNQYWSVRQSHRTSGTVTTANHFNAWAALGMQMGQFNYQIVATEGYDSSGSSAITVGSGTSSPSGPTTTTSSTPPTNTGGSCSAEYAQCGGIGWNGAACCVSGTTCQVLNSYYSQCLA</sequence>
<evidence type="ECO:0000256" key="11">
    <source>
        <dbReference type="PROSITE-ProRule" id="PRU01097"/>
    </source>
</evidence>
<feature type="domain" description="GH11" evidence="16">
    <location>
        <begin position="26"/>
        <end position="214"/>
    </location>
</feature>
<dbReference type="GO" id="GO:0030248">
    <property type="term" value="F:cellulose binding"/>
    <property type="evidence" value="ECO:0007669"/>
    <property type="project" value="InterPro"/>
</dbReference>
<reference evidence="17" key="1">
    <citation type="submission" date="2023-03" db="EMBL/GenBank/DDBJ databases">
        <title>Massive genome expansion in bonnet fungi (Mycena s.s.) driven by repeated elements and novel gene families across ecological guilds.</title>
        <authorList>
            <consortium name="Lawrence Berkeley National Laboratory"/>
            <person name="Harder C.B."/>
            <person name="Miyauchi S."/>
            <person name="Viragh M."/>
            <person name="Kuo A."/>
            <person name="Thoen E."/>
            <person name="Andreopoulos B."/>
            <person name="Lu D."/>
            <person name="Skrede I."/>
            <person name="Drula E."/>
            <person name="Henrissat B."/>
            <person name="Morin E."/>
            <person name="Kohler A."/>
            <person name="Barry K."/>
            <person name="LaButti K."/>
            <person name="Morin E."/>
            <person name="Salamov A."/>
            <person name="Lipzen A."/>
            <person name="Mereny Z."/>
            <person name="Hegedus B."/>
            <person name="Baldrian P."/>
            <person name="Stursova M."/>
            <person name="Weitz H."/>
            <person name="Taylor A."/>
            <person name="Grigoriev I.V."/>
            <person name="Nagy L.G."/>
            <person name="Martin F."/>
            <person name="Kauserud H."/>
        </authorList>
    </citation>
    <scope>NUCLEOTIDE SEQUENCE</scope>
    <source>
        <strain evidence="17">CBHHK188m</strain>
    </source>
</reference>
<keyword evidence="7 11" id="KW-0378">Hydrolase</keyword>
<dbReference type="InterPro" id="IPR013320">
    <property type="entry name" value="ConA-like_dom_sf"/>
</dbReference>
<evidence type="ECO:0000256" key="5">
    <source>
        <dbReference type="ARBA" id="ARBA00022651"/>
    </source>
</evidence>
<protein>
    <recommendedName>
        <fullName evidence="4 11">Endo-1,4-beta-xylanase</fullName>
        <ecNumber evidence="4 11">3.2.1.8</ecNumber>
    </recommendedName>
</protein>
<evidence type="ECO:0000259" key="16">
    <source>
        <dbReference type="PROSITE" id="PS51761"/>
    </source>
</evidence>
<dbReference type="InterPro" id="IPR013319">
    <property type="entry name" value="GH11/12"/>
</dbReference>
<dbReference type="InterPro" id="IPR035971">
    <property type="entry name" value="CBD_sf"/>
</dbReference>
<evidence type="ECO:0000256" key="3">
    <source>
        <dbReference type="ARBA" id="ARBA00007792"/>
    </source>
</evidence>
<dbReference type="SUPFAM" id="SSF57180">
    <property type="entry name" value="Cellulose-binding domain"/>
    <property type="match status" value="1"/>
</dbReference>
<evidence type="ECO:0000313" key="17">
    <source>
        <dbReference type="EMBL" id="KAJ7730253.1"/>
    </source>
</evidence>
<evidence type="ECO:0000256" key="9">
    <source>
        <dbReference type="ARBA" id="ARBA00023295"/>
    </source>
</evidence>
<evidence type="ECO:0000256" key="6">
    <source>
        <dbReference type="ARBA" id="ARBA00022729"/>
    </source>
</evidence>
<evidence type="ECO:0000256" key="12">
    <source>
        <dbReference type="RuleBase" id="RU362015"/>
    </source>
</evidence>
<feature type="active site" description="Nucleophile" evidence="11">
    <location>
        <position position="110"/>
    </location>
</feature>
<dbReference type="Pfam" id="PF00734">
    <property type="entry name" value="CBM_1"/>
    <property type="match status" value="1"/>
</dbReference>
<feature type="signal peptide" evidence="14">
    <location>
        <begin position="1"/>
        <end position="17"/>
    </location>
</feature>
<dbReference type="PROSITE" id="PS00562">
    <property type="entry name" value="CBM1_1"/>
    <property type="match status" value="1"/>
</dbReference>
<comment type="catalytic activity">
    <reaction evidence="1 11 12">
        <text>Endohydrolysis of (1-&gt;4)-beta-D-xylosidic linkages in xylans.</text>
        <dbReference type="EC" id="3.2.1.8"/>
    </reaction>
</comment>
<evidence type="ECO:0000256" key="2">
    <source>
        <dbReference type="ARBA" id="ARBA00004851"/>
    </source>
</evidence>
<dbReference type="GO" id="GO:0005576">
    <property type="term" value="C:extracellular region"/>
    <property type="evidence" value="ECO:0007669"/>
    <property type="project" value="InterPro"/>
</dbReference>
<feature type="domain" description="CBM1" evidence="15">
    <location>
        <begin position="238"/>
        <end position="274"/>
    </location>
</feature>